<dbReference type="EMBL" id="KE123908">
    <property type="protein sequence ID" value="EPB91518.1"/>
    <property type="molecule type" value="Genomic_DNA"/>
</dbReference>
<dbReference type="Proteomes" id="UP000014254">
    <property type="component" value="Unassembled WGS sequence"/>
</dbReference>
<proteinExistence type="predicted"/>
<protein>
    <submittedName>
        <fullName evidence="1">Uncharacterized protein</fullName>
    </submittedName>
</protein>
<evidence type="ECO:0000313" key="2">
    <source>
        <dbReference type="Proteomes" id="UP000014254"/>
    </source>
</evidence>
<sequence length="161" mass="18216">MLISVCTFLKDETTDNPLITTIVDDPIPGRSCIIKKMNAFRSNAIEQLKMTGKLNTQVQALSLNGIIFISKDQYRDYQYDSAKWALTCRKIRKNLHMVKVSELDKHIITGIIGEISALCGENCGQAKRRLKEMRNEFEEDGSVIDRCLAMLESLMQKVSGN</sequence>
<reference evidence="2" key="1">
    <citation type="submission" date="2013-05" db="EMBL/GenBank/DDBJ databases">
        <title>The Genome sequence of Mucor circinelloides f. circinelloides 1006PhL.</title>
        <authorList>
            <consortium name="The Broad Institute Genomics Platform"/>
            <person name="Cuomo C."/>
            <person name="Earl A."/>
            <person name="Findley K."/>
            <person name="Lee S.C."/>
            <person name="Walker B."/>
            <person name="Young S."/>
            <person name="Zeng Q."/>
            <person name="Gargeya S."/>
            <person name="Fitzgerald M."/>
            <person name="Haas B."/>
            <person name="Abouelleil A."/>
            <person name="Allen A.W."/>
            <person name="Alvarado L."/>
            <person name="Arachchi H.M."/>
            <person name="Berlin A.M."/>
            <person name="Chapman S.B."/>
            <person name="Gainer-Dewar J."/>
            <person name="Goldberg J."/>
            <person name="Griggs A."/>
            <person name="Gujja S."/>
            <person name="Hansen M."/>
            <person name="Howarth C."/>
            <person name="Imamovic A."/>
            <person name="Ireland A."/>
            <person name="Larimer J."/>
            <person name="McCowan C."/>
            <person name="Murphy C."/>
            <person name="Pearson M."/>
            <person name="Poon T.W."/>
            <person name="Priest M."/>
            <person name="Roberts A."/>
            <person name="Saif S."/>
            <person name="Shea T."/>
            <person name="Sisk P."/>
            <person name="Sykes S."/>
            <person name="Wortman J."/>
            <person name="Nusbaum C."/>
            <person name="Birren B."/>
        </authorList>
    </citation>
    <scope>NUCLEOTIDE SEQUENCE [LARGE SCALE GENOMIC DNA]</scope>
    <source>
        <strain evidence="2">1006PhL</strain>
    </source>
</reference>
<organism evidence="1 2">
    <name type="scientific">Mucor circinelloides f. circinelloides (strain 1006PhL)</name>
    <name type="common">Mucormycosis agent</name>
    <name type="synonym">Calyptromyces circinelloides</name>
    <dbReference type="NCBI Taxonomy" id="1220926"/>
    <lineage>
        <taxon>Eukaryota</taxon>
        <taxon>Fungi</taxon>
        <taxon>Fungi incertae sedis</taxon>
        <taxon>Mucoromycota</taxon>
        <taxon>Mucoromycotina</taxon>
        <taxon>Mucoromycetes</taxon>
        <taxon>Mucorales</taxon>
        <taxon>Mucorineae</taxon>
        <taxon>Mucoraceae</taxon>
        <taxon>Mucor</taxon>
    </lineage>
</organism>
<name>S2K7Z3_MUCC1</name>
<keyword evidence="2" id="KW-1185">Reference proteome</keyword>
<gene>
    <name evidence="1" type="ORF">HMPREF1544_01649</name>
</gene>
<dbReference type="AlphaFoldDB" id="S2K7Z3"/>
<evidence type="ECO:0000313" key="1">
    <source>
        <dbReference type="EMBL" id="EPB91518.1"/>
    </source>
</evidence>
<accession>S2K7Z3</accession>
<dbReference type="InParanoid" id="S2K7Z3"/>
<dbReference type="VEuPathDB" id="FungiDB:HMPREF1544_01649"/>